<evidence type="ECO:0000313" key="3">
    <source>
        <dbReference type="Proteomes" id="UP001597229"/>
    </source>
</evidence>
<accession>A0ABW3VU38</accession>
<proteinExistence type="predicted"/>
<evidence type="ECO:0000256" key="1">
    <source>
        <dbReference type="SAM" id="MobiDB-lite"/>
    </source>
</evidence>
<feature type="compositionally biased region" description="Low complexity" evidence="1">
    <location>
        <begin position="182"/>
        <end position="203"/>
    </location>
</feature>
<sequence length="203" mass="21020">MRMRTDLRSTTLQVAGVAALGVLLAACGGNDVAAKPTLPSSTGALWNPCDVLDTAFVKKEFGVDATKHAGTPTAPECRFTPNDQKSGQAAITSNYLLFPGTLEEAWKTMGQKADADVRKPKVAGADDARIVVNATKKQLYVTGFVQNGDLIQQVDVVDPAPYDVKRDVSGATAVLTRLSAHAAKSNAGSGPSAPAIPSGSPQG</sequence>
<comment type="caution">
    <text evidence="2">The sequence shown here is derived from an EMBL/GenBank/DDBJ whole genome shotgun (WGS) entry which is preliminary data.</text>
</comment>
<evidence type="ECO:0008006" key="4">
    <source>
        <dbReference type="Google" id="ProtNLM"/>
    </source>
</evidence>
<keyword evidence="3" id="KW-1185">Reference proteome</keyword>
<dbReference type="RefSeq" id="WP_367921249.1">
    <property type="nucleotide sequence ID" value="NZ_BAABAC010000041.1"/>
</dbReference>
<reference evidence="3" key="1">
    <citation type="journal article" date="2019" name="Int. J. Syst. Evol. Microbiol.">
        <title>The Global Catalogue of Microorganisms (GCM) 10K type strain sequencing project: providing services to taxonomists for standard genome sequencing and annotation.</title>
        <authorList>
            <consortium name="The Broad Institute Genomics Platform"/>
            <consortium name="The Broad Institute Genome Sequencing Center for Infectious Disease"/>
            <person name="Wu L."/>
            <person name="Ma J."/>
        </authorList>
    </citation>
    <scope>NUCLEOTIDE SEQUENCE [LARGE SCALE GENOMIC DNA]</scope>
    <source>
        <strain evidence="3">CCUG 52478</strain>
    </source>
</reference>
<name>A0ABW3VU38_9ACTN</name>
<evidence type="ECO:0000313" key="2">
    <source>
        <dbReference type="EMBL" id="MFD1246221.1"/>
    </source>
</evidence>
<dbReference type="PROSITE" id="PS51257">
    <property type="entry name" value="PROKAR_LIPOPROTEIN"/>
    <property type="match status" value="1"/>
</dbReference>
<dbReference type="Proteomes" id="UP001597229">
    <property type="component" value="Unassembled WGS sequence"/>
</dbReference>
<feature type="region of interest" description="Disordered" evidence="1">
    <location>
        <begin position="181"/>
        <end position="203"/>
    </location>
</feature>
<dbReference type="EMBL" id="JBHTLX010000002">
    <property type="protein sequence ID" value="MFD1246221.1"/>
    <property type="molecule type" value="Genomic_DNA"/>
</dbReference>
<gene>
    <name evidence="2" type="ORF">ACFQ3F_00330</name>
</gene>
<protein>
    <recommendedName>
        <fullName evidence="4">DUF3558 domain-containing protein</fullName>
    </recommendedName>
</protein>
<organism evidence="2 3">
    <name type="scientific">Nocardioides ginsengisoli</name>
    <dbReference type="NCBI Taxonomy" id="363868"/>
    <lineage>
        <taxon>Bacteria</taxon>
        <taxon>Bacillati</taxon>
        <taxon>Actinomycetota</taxon>
        <taxon>Actinomycetes</taxon>
        <taxon>Propionibacteriales</taxon>
        <taxon>Nocardioidaceae</taxon>
        <taxon>Nocardioides</taxon>
    </lineage>
</organism>